<dbReference type="EMBL" id="JACEEZ010021044">
    <property type="protein sequence ID" value="KAG0713819.1"/>
    <property type="molecule type" value="Genomic_DNA"/>
</dbReference>
<evidence type="ECO:0000313" key="1">
    <source>
        <dbReference type="EMBL" id="KAG0713819.1"/>
    </source>
</evidence>
<name>A0A8J4XXC7_CHIOP</name>
<proteinExistence type="predicted"/>
<dbReference type="PANTHER" id="PTHR46113">
    <property type="entry name" value="SNAC DOMAIN-CONTAINING PROTEIN"/>
    <property type="match status" value="1"/>
</dbReference>
<protein>
    <submittedName>
        <fullName evidence="1">Uncharacterized protein</fullName>
    </submittedName>
</protein>
<keyword evidence="2" id="KW-1185">Reference proteome</keyword>
<dbReference type="Proteomes" id="UP000770661">
    <property type="component" value="Unassembled WGS sequence"/>
</dbReference>
<comment type="caution">
    <text evidence="1">The sequence shown here is derived from an EMBL/GenBank/DDBJ whole genome shotgun (WGS) entry which is preliminary data.</text>
</comment>
<organism evidence="1 2">
    <name type="scientific">Chionoecetes opilio</name>
    <name type="common">Atlantic snow crab</name>
    <name type="synonym">Cancer opilio</name>
    <dbReference type="NCBI Taxonomy" id="41210"/>
    <lineage>
        <taxon>Eukaryota</taxon>
        <taxon>Metazoa</taxon>
        <taxon>Ecdysozoa</taxon>
        <taxon>Arthropoda</taxon>
        <taxon>Crustacea</taxon>
        <taxon>Multicrustacea</taxon>
        <taxon>Malacostraca</taxon>
        <taxon>Eumalacostraca</taxon>
        <taxon>Eucarida</taxon>
        <taxon>Decapoda</taxon>
        <taxon>Pleocyemata</taxon>
        <taxon>Brachyura</taxon>
        <taxon>Eubrachyura</taxon>
        <taxon>Majoidea</taxon>
        <taxon>Majidae</taxon>
        <taxon>Chionoecetes</taxon>
    </lineage>
</organism>
<accession>A0A8J4XXC7</accession>
<gene>
    <name evidence="1" type="ORF">GWK47_015335</name>
</gene>
<dbReference type="AlphaFoldDB" id="A0A8J4XXC7"/>
<dbReference type="PANTHER" id="PTHR46113:SF1">
    <property type="entry name" value="PEPTIDASE M17 LEUCYL AMINOPEPTIDASE N-TERMINAL DOMAIN-CONTAINING PROTEIN"/>
    <property type="match status" value="1"/>
</dbReference>
<reference evidence="1" key="1">
    <citation type="submission" date="2020-07" db="EMBL/GenBank/DDBJ databases">
        <title>The High-quality genome of the commercially important snow crab, Chionoecetes opilio.</title>
        <authorList>
            <person name="Jeong J.-H."/>
            <person name="Ryu S."/>
        </authorList>
    </citation>
    <scope>NUCLEOTIDE SEQUENCE</scope>
    <source>
        <strain evidence="1">MADBK_172401_WGS</strain>
        <tissue evidence="1">Digestive gland</tissue>
    </source>
</reference>
<evidence type="ECO:0000313" key="2">
    <source>
        <dbReference type="Proteomes" id="UP000770661"/>
    </source>
</evidence>
<sequence>MDGKGDLHSQYHPLAARSFALTKHEKRELIRFTTFIVTTYVEPWMSAHCSTSAPATDLALLKALAAYRDKEIGRASGKVMARHMCAMQQRLGEKNPPRRADVALDAVEQRSLASFATTNSVGLVTALGAGHDFLNVDPAEWSWRDDYTTARRRARHLRCVNDFAERGVALISAFCGAITRDEEQRQHLLQVVERHRAFVPCAKLSWTDTAHHNWPVAQLPFSACGVRVCDAPPPNLWRRVSRCCACVRDGRCNCSTFTLSHRSVASWQPEPNPCWGKQLPKNGQVLRRFFHFVRVQRKSVKEAASLVTAEVAVVWEKARIPTQKKSRCVERILRLYASWQNLDRSKKRSAEVDVENRRSFSLALMTLFDIGHADAFDLITVDEDRQFLLGQALPGWTRGIMQGVDNPWPTESDGVWSAAC</sequence>